<dbReference type="Proteomes" id="UP000052020">
    <property type="component" value="Unassembled WGS sequence"/>
</dbReference>
<dbReference type="InterPro" id="IPR029056">
    <property type="entry name" value="Ribokinase-like"/>
</dbReference>
<dbReference type="Pfam" id="PF00294">
    <property type="entry name" value="PfkB"/>
    <property type="match status" value="1"/>
</dbReference>
<evidence type="ECO:0000256" key="1">
    <source>
        <dbReference type="ARBA" id="ARBA00022679"/>
    </source>
</evidence>
<gene>
    <name evidence="4" type="ORF">AMK68_02780</name>
</gene>
<dbReference type="Gene3D" id="3.40.1190.20">
    <property type="match status" value="1"/>
</dbReference>
<dbReference type="GO" id="GO:0016301">
    <property type="term" value="F:kinase activity"/>
    <property type="evidence" value="ECO:0007669"/>
    <property type="project" value="UniProtKB-KW"/>
</dbReference>
<dbReference type="InterPro" id="IPR052562">
    <property type="entry name" value="Ketohexokinase-related"/>
</dbReference>
<dbReference type="PROSITE" id="PS00584">
    <property type="entry name" value="PFKB_KINASES_2"/>
    <property type="match status" value="1"/>
</dbReference>
<evidence type="ECO:0000313" key="4">
    <source>
        <dbReference type="EMBL" id="KPJ63941.1"/>
    </source>
</evidence>
<evidence type="ECO:0000313" key="5">
    <source>
        <dbReference type="Proteomes" id="UP000052020"/>
    </source>
</evidence>
<dbReference type="InterPro" id="IPR011611">
    <property type="entry name" value="PfkB_dom"/>
</dbReference>
<keyword evidence="1" id="KW-0808">Transferase</keyword>
<reference evidence="4 5" key="1">
    <citation type="journal article" date="2015" name="Microbiome">
        <title>Genomic resolution of linkages in carbon, nitrogen, and sulfur cycling among widespread estuary sediment bacteria.</title>
        <authorList>
            <person name="Baker B.J."/>
            <person name="Lazar C.S."/>
            <person name="Teske A.P."/>
            <person name="Dick G.J."/>
        </authorList>
    </citation>
    <scope>NUCLEOTIDE SEQUENCE [LARGE SCALE GENOMIC DNA]</scope>
    <source>
        <strain evidence="4">DG_56</strain>
    </source>
</reference>
<dbReference type="AlphaFoldDB" id="A0A0S7XN90"/>
<dbReference type="SUPFAM" id="SSF53613">
    <property type="entry name" value="Ribokinase-like"/>
    <property type="match status" value="1"/>
</dbReference>
<dbReference type="InterPro" id="IPR002173">
    <property type="entry name" value="Carboh/pur_kinase_PfkB_CS"/>
</dbReference>
<feature type="domain" description="Carbohydrate kinase PfkB" evidence="3">
    <location>
        <begin position="6"/>
        <end position="281"/>
    </location>
</feature>
<proteinExistence type="predicted"/>
<protein>
    <recommendedName>
        <fullName evidence="3">Carbohydrate kinase PfkB domain-containing protein</fullName>
    </recommendedName>
</protein>
<comment type="caution">
    <text evidence="4">The sequence shown here is derived from an EMBL/GenBank/DDBJ whole genome shotgun (WGS) entry which is preliminary data.</text>
</comment>
<evidence type="ECO:0000256" key="2">
    <source>
        <dbReference type="ARBA" id="ARBA00022777"/>
    </source>
</evidence>
<evidence type="ECO:0000259" key="3">
    <source>
        <dbReference type="Pfam" id="PF00294"/>
    </source>
</evidence>
<dbReference type="PANTHER" id="PTHR42774:SF3">
    <property type="entry name" value="KETOHEXOKINASE"/>
    <property type="match status" value="1"/>
</dbReference>
<keyword evidence="2" id="KW-0418">Kinase</keyword>
<sequence>MAGAGICCLDHIVIAPQIAWGDSTHVSDHFAQGGGLVATALVACARLGARADLFSLLGDDQLGDQIIEGLQREGVDTAGVVRIEDGRSPFSFIHVDERSGERTIFHRSGRGLEWHPGSNDLRMIGECDALLVDHVYTELALAAAEEASAHGVPVVADVMPNAQNAALLRRVDVLIAPKHFVRRIGRQGNLHRALDAIHEFGPKVAVITLGADGWVSSDSTGRSRGGAFQVAVVDTTGAGDVFHGAFAYGLARGWDTARCAEFAAAVAAIKCTKPGGRMGLPSLDEALEFLRERSRLDWRGFEDER</sequence>
<dbReference type="EMBL" id="LIZY01000053">
    <property type="protein sequence ID" value="KPJ63941.1"/>
    <property type="molecule type" value="Genomic_DNA"/>
</dbReference>
<name>A0A0S7XN90_9BACT</name>
<organism evidence="4 5">
    <name type="scientific">candidate division KD3-62 bacterium DG_56</name>
    <dbReference type="NCBI Taxonomy" id="1704032"/>
    <lineage>
        <taxon>Bacteria</taxon>
        <taxon>candidate division KD3-62</taxon>
    </lineage>
</organism>
<dbReference type="PANTHER" id="PTHR42774">
    <property type="entry name" value="PHOSPHOTRANSFERASE SYSTEM TRANSPORT PROTEIN"/>
    <property type="match status" value="1"/>
</dbReference>
<accession>A0A0S7XN90</accession>